<organism evidence="3 4">
    <name type="scientific">Scleropages formosus</name>
    <name type="common">Asian bonytongue</name>
    <name type="synonym">Osteoglossum formosum</name>
    <dbReference type="NCBI Taxonomy" id="113540"/>
    <lineage>
        <taxon>Eukaryota</taxon>
        <taxon>Metazoa</taxon>
        <taxon>Chordata</taxon>
        <taxon>Craniata</taxon>
        <taxon>Vertebrata</taxon>
        <taxon>Euteleostomi</taxon>
        <taxon>Actinopterygii</taxon>
        <taxon>Neopterygii</taxon>
        <taxon>Teleostei</taxon>
        <taxon>Osteoglossocephala</taxon>
        <taxon>Osteoglossomorpha</taxon>
        <taxon>Osteoglossiformes</taxon>
        <taxon>Osteoglossidae</taxon>
        <taxon>Scleropages</taxon>
    </lineage>
</organism>
<evidence type="ECO:0000256" key="2">
    <source>
        <dbReference type="ARBA" id="ARBA00023013"/>
    </source>
</evidence>
<protein>
    <submittedName>
        <fullName evidence="3">Calcium/calmodulin dependent protein kinase II inhibitor 1</fullName>
    </submittedName>
</protein>
<dbReference type="Ensembl" id="ENSSFOT00015032381.2">
    <property type="protein sequence ID" value="ENSSFOP00015032024.1"/>
    <property type="gene ID" value="ENSSFOG00015020505.2"/>
</dbReference>
<dbReference type="PANTHER" id="PTHR31007">
    <property type="entry name" value="CALCIUM/CALMODULIN-DEPENDENT PROTEIN KINASE II INHIBITOR 2"/>
    <property type="match status" value="1"/>
</dbReference>
<gene>
    <name evidence="3" type="primary">CAMK2N1</name>
    <name evidence="3" type="synonym">camk2n1b</name>
</gene>
<sequence length="160" mass="18015">MSDVLPFNDDNIAHYGDDEDVGQISITCRLQDTNNFFGAAQNKRPPKLGQIGRSKRVVIEDDSIDDVLKNATEKTPTVLKDGTTCFIWNDKLRAFLLVKYLLLHEMGKVTHYSCETGNLLNILFATSNEQPQEPSLINIVYVALLDSLNRAISAMYNKQH</sequence>
<name>A0A8C9S851_SCLFO</name>
<dbReference type="PANTHER" id="PTHR31007:SF3">
    <property type="entry name" value="CALCIUM_CALMODULIN-DEPENDENT PROTEIN KINASE II INHIBITOR 1"/>
    <property type="match status" value="1"/>
</dbReference>
<proteinExistence type="inferred from homology"/>
<evidence type="ECO:0000313" key="4">
    <source>
        <dbReference type="Proteomes" id="UP000694397"/>
    </source>
</evidence>
<dbReference type="GeneTree" id="ENSGT00390000004940"/>
<evidence type="ECO:0000313" key="3">
    <source>
        <dbReference type="Ensembl" id="ENSSFOP00015032024.1"/>
    </source>
</evidence>
<dbReference type="Pfam" id="PF15170">
    <property type="entry name" value="CaM-KIIN"/>
    <property type="match status" value="1"/>
</dbReference>
<accession>A0A8C9S851</accession>
<comment type="similarity">
    <text evidence="1">Belongs to the CAMK2N family.</text>
</comment>
<reference evidence="3 4" key="1">
    <citation type="submission" date="2019-04" db="EMBL/GenBank/DDBJ databases">
        <authorList>
            <consortium name="Wellcome Sanger Institute Data Sharing"/>
        </authorList>
    </citation>
    <scope>NUCLEOTIDE SEQUENCE [LARGE SCALE GENOMIC DNA]</scope>
</reference>
<dbReference type="GO" id="GO:0019901">
    <property type="term" value="F:protein kinase binding"/>
    <property type="evidence" value="ECO:0007669"/>
    <property type="project" value="TreeGrafter"/>
</dbReference>
<dbReference type="GO" id="GO:0008427">
    <property type="term" value="F:calcium-dependent protein kinase inhibitor activity"/>
    <property type="evidence" value="ECO:0007669"/>
    <property type="project" value="TreeGrafter"/>
</dbReference>
<dbReference type="OrthoDB" id="9922824at2759"/>
<dbReference type="Proteomes" id="UP000694397">
    <property type="component" value="Chromosome 19"/>
</dbReference>
<reference evidence="3" key="2">
    <citation type="submission" date="2025-08" db="UniProtKB">
        <authorList>
            <consortium name="Ensembl"/>
        </authorList>
    </citation>
    <scope>IDENTIFICATION</scope>
</reference>
<keyword evidence="2" id="KW-0649">Protein kinase inhibitor</keyword>
<keyword evidence="4" id="KW-1185">Reference proteome</keyword>
<dbReference type="AlphaFoldDB" id="A0A8C9S851"/>
<evidence type="ECO:0000256" key="1">
    <source>
        <dbReference type="ARBA" id="ARBA00009996"/>
    </source>
</evidence>
<dbReference type="InterPro" id="IPR026779">
    <property type="entry name" value="Camk2n"/>
</dbReference>
<reference evidence="3" key="3">
    <citation type="submission" date="2025-09" db="UniProtKB">
        <authorList>
            <consortium name="Ensembl"/>
        </authorList>
    </citation>
    <scope>IDENTIFICATION</scope>
</reference>